<evidence type="ECO:0000259" key="7">
    <source>
        <dbReference type="Pfam" id="PF10520"/>
    </source>
</evidence>
<organism evidence="8 9">
    <name type="scientific">Turneriella parva (strain ATCC BAA-1111 / DSM 21527 / NCTC 11395 / H)</name>
    <name type="common">Leptospira parva</name>
    <dbReference type="NCBI Taxonomy" id="869212"/>
    <lineage>
        <taxon>Bacteria</taxon>
        <taxon>Pseudomonadati</taxon>
        <taxon>Spirochaetota</taxon>
        <taxon>Spirochaetia</taxon>
        <taxon>Leptospirales</taxon>
        <taxon>Leptospiraceae</taxon>
        <taxon>Turneriella</taxon>
    </lineage>
</organism>
<dbReference type="InterPro" id="IPR019547">
    <property type="entry name" value="Lipid_desat"/>
</dbReference>
<feature type="transmembrane region" description="Helical" evidence="6">
    <location>
        <begin position="50"/>
        <end position="72"/>
    </location>
</feature>
<dbReference type="GO" id="GO:0016020">
    <property type="term" value="C:membrane"/>
    <property type="evidence" value="ECO:0007669"/>
    <property type="project" value="UniProtKB-SubCell"/>
</dbReference>
<proteinExistence type="inferred from homology"/>
<reference evidence="8 9" key="1">
    <citation type="submission" date="2012-06" db="EMBL/GenBank/DDBJ databases">
        <title>The complete chromosome of genome of Turneriella parva DSM 21527.</title>
        <authorList>
            <consortium name="US DOE Joint Genome Institute (JGI-PGF)"/>
            <person name="Lucas S."/>
            <person name="Han J."/>
            <person name="Lapidus A."/>
            <person name="Bruce D."/>
            <person name="Goodwin L."/>
            <person name="Pitluck S."/>
            <person name="Peters L."/>
            <person name="Kyrpides N."/>
            <person name="Mavromatis K."/>
            <person name="Ivanova N."/>
            <person name="Mikhailova N."/>
            <person name="Chertkov O."/>
            <person name="Detter J.C."/>
            <person name="Tapia R."/>
            <person name="Han C."/>
            <person name="Land M."/>
            <person name="Hauser L."/>
            <person name="Markowitz V."/>
            <person name="Cheng J.-F."/>
            <person name="Hugenholtz P."/>
            <person name="Woyke T."/>
            <person name="Wu D."/>
            <person name="Gronow S."/>
            <person name="Wellnitz S."/>
            <person name="Brambilla E."/>
            <person name="Klenk H.-P."/>
            <person name="Eisen J.A."/>
        </authorList>
    </citation>
    <scope>NUCLEOTIDE SEQUENCE [LARGE SCALE GENOMIC DNA]</scope>
    <source>
        <strain evidence="9">ATCC BAA-1111 / DSM 21527 / NCTC 11395 / H</strain>
    </source>
</reference>
<dbReference type="Proteomes" id="UP000006048">
    <property type="component" value="Chromosome"/>
</dbReference>
<dbReference type="OrthoDB" id="337685at2"/>
<dbReference type="PATRIC" id="fig|869212.3.peg.1039"/>
<dbReference type="EMBL" id="CP002959">
    <property type="protein sequence ID" value="AFM11711.1"/>
    <property type="molecule type" value="Genomic_DNA"/>
</dbReference>
<accession>I4B354</accession>
<dbReference type="RefSeq" id="WP_014802228.1">
    <property type="nucleotide sequence ID" value="NC_018020.1"/>
</dbReference>
<feature type="transmembrane region" description="Helical" evidence="6">
    <location>
        <begin position="16"/>
        <end position="38"/>
    </location>
</feature>
<keyword evidence="3 6" id="KW-0812">Transmembrane</keyword>
<dbReference type="KEGG" id="tpx:Turpa_1062"/>
<comment type="subcellular location">
    <subcellularLocation>
        <location evidence="1">Membrane</location>
        <topology evidence="1">Multi-pass membrane protein</topology>
    </subcellularLocation>
</comment>
<evidence type="ECO:0000256" key="6">
    <source>
        <dbReference type="SAM" id="Phobius"/>
    </source>
</evidence>
<dbReference type="Pfam" id="PF10520">
    <property type="entry name" value="Lipid_desat"/>
    <property type="match status" value="1"/>
</dbReference>
<gene>
    <name evidence="8" type="ordered locus">Turpa_1062</name>
</gene>
<evidence type="ECO:0000313" key="9">
    <source>
        <dbReference type="Proteomes" id="UP000006048"/>
    </source>
</evidence>
<dbReference type="GO" id="GO:0016491">
    <property type="term" value="F:oxidoreductase activity"/>
    <property type="evidence" value="ECO:0007669"/>
    <property type="project" value="TreeGrafter"/>
</dbReference>
<dbReference type="AlphaFoldDB" id="I4B354"/>
<dbReference type="PANTHER" id="PTHR48177">
    <property type="entry name" value="TRANSMEMBRANE PROTEIN 189"/>
    <property type="match status" value="1"/>
</dbReference>
<evidence type="ECO:0000256" key="4">
    <source>
        <dbReference type="ARBA" id="ARBA00022989"/>
    </source>
</evidence>
<feature type="transmembrane region" description="Helical" evidence="6">
    <location>
        <begin position="134"/>
        <end position="154"/>
    </location>
</feature>
<dbReference type="PANTHER" id="PTHR48177:SF1">
    <property type="entry name" value="PLASMANYLETHANOLAMINE DESATURASE 1"/>
    <property type="match status" value="1"/>
</dbReference>
<sequence>METQAYPKWQLALDSAAIALFALFGALLIYSGITSFAVTSQNSEFLAAKILLMVLAAWLSADFVSGLVHFLADNFGNPDTPFFGKVFIYAFREHHVDPKAITRHSFIETNGANCLVSLPPMIYIWVATSPTHDYLLRLYFVLFFLSIFLTNQIHKWSHMDSPPRLVGALQSAHVILPVAHHAVHHAAPHDKYYCITCGWLNAPLERLHFFQAIRKLLK</sequence>
<keyword evidence="5 6" id="KW-0472">Membrane</keyword>
<name>I4B354_TURPD</name>
<protein>
    <submittedName>
        <fullName evidence="8">Kua-ubiquitin conjugating protein</fullName>
    </submittedName>
</protein>
<comment type="similarity">
    <text evidence="2">Belongs to the fatty acid desaturase CarF family.</text>
</comment>
<dbReference type="HOGENOM" id="CLU_065233_1_0_12"/>
<keyword evidence="4 6" id="KW-1133">Transmembrane helix</keyword>
<dbReference type="InterPro" id="IPR052601">
    <property type="entry name" value="Plasmalogen_desaturase"/>
</dbReference>
<evidence type="ECO:0000256" key="1">
    <source>
        <dbReference type="ARBA" id="ARBA00004141"/>
    </source>
</evidence>
<evidence type="ECO:0000256" key="2">
    <source>
        <dbReference type="ARBA" id="ARBA00007620"/>
    </source>
</evidence>
<dbReference type="STRING" id="869212.Turpa_1062"/>
<evidence type="ECO:0000256" key="3">
    <source>
        <dbReference type="ARBA" id="ARBA00022692"/>
    </source>
</evidence>
<evidence type="ECO:0000313" key="8">
    <source>
        <dbReference type="EMBL" id="AFM11711.1"/>
    </source>
</evidence>
<keyword evidence="9" id="KW-1185">Reference proteome</keyword>
<evidence type="ECO:0000256" key="5">
    <source>
        <dbReference type="ARBA" id="ARBA00023136"/>
    </source>
</evidence>
<feature type="domain" description="Lipid desaturase" evidence="7">
    <location>
        <begin position="58"/>
        <end position="216"/>
    </location>
</feature>